<evidence type="ECO:0000313" key="3">
    <source>
        <dbReference type="EMBL" id="KAK1848722.1"/>
    </source>
</evidence>
<evidence type="ECO:0000256" key="1">
    <source>
        <dbReference type="SAM" id="MobiDB-lite"/>
    </source>
</evidence>
<dbReference type="InterPro" id="IPR036420">
    <property type="entry name" value="BRCT_dom_sf"/>
</dbReference>
<feature type="compositionally biased region" description="Polar residues" evidence="1">
    <location>
        <begin position="399"/>
        <end position="412"/>
    </location>
</feature>
<reference evidence="3" key="1">
    <citation type="submission" date="2023-01" db="EMBL/GenBank/DDBJ databases">
        <title>Colletotrichum chrysophilum M932 genome sequence.</title>
        <authorList>
            <person name="Baroncelli R."/>
        </authorList>
    </citation>
    <scope>NUCLEOTIDE SEQUENCE</scope>
    <source>
        <strain evidence="3">M932</strain>
    </source>
</reference>
<evidence type="ECO:0000313" key="4">
    <source>
        <dbReference type="Proteomes" id="UP001243330"/>
    </source>
</evidence>
<evidence type="ECO:0000259" key="2">
    <source>
        <dbReference type="PROSITE" id="PS50172"/>
    </source>
</evidence>
<comment type="caution">
    <text evidence="3">The sequence shown here is derived from an EMBL/GenBank/DDBJ whole genome shotgun (WGS) entry which is preliminary data.</text>
</comment>
<feature type="compositionally biased region" description="Polar residues" evidence="1">
    <location>
        <begin position="354"/>
        <end position="367"/>
    </location>
</feature>
<dbReference type="AlphaFoldDB" id="A0AAD9AL35"/>
<dbReference type="PROSITE" id="PS50172">
    <property type="entry name" value="BRCT"/>
    <property type="match status" value="1"/>
</dbReference>
<keyword evidence="4" id="KW-1185">Reference proteome</keyword>
<gene>
    <name evidence="3" type="ORF">CCHR01_08627</name>
</gene>
<feature type="domain" description="BRCT" evidence="2">
    <location>
        <begin position="1"/>
        <end position="103"/>
    </location>
</feature>
<accession>A0AAD9AL35</accession>
<organism evidence="3 4">
    <name type="scientific">Colletotrichum chrysophilum</name>
    <dbReference type="NCBI Taxonomy" id="1836956"/>
    <lineage>
        <taxon>Eukaryota</taxon>
        <taxon>Fungi</taxon>
        <taxon>Dikarya</taxon>
        <taxon>Ascomycota</taxon>
        <taxon>Pezizomycotina</taxon>
        <taxon>Sordariomycetes</taxon>
        <taxon>Hypocreomycetidae</taxon>
        <taxon>Glomerellales</taxon>
        <taxon>Glomerellaceae</taxon>
        <taxon>Colletotrichum</taxon>
        <taxon>Colletotrichum gloeosporioides species complex</taxon>
    </lineage>
</organism>
<dbReference type="Gene3D" id="3.40.50.10190">
    <property type="entry name" value="BRCT domain"/>
    <property type="match status" value="1"/>
</dbReference>
<dbReference type="InterPro" id="IPR001357">
    <property type="entry name" value="BRCT_dom"/>
</dbReference>
<name>A0AAD9AL35_9PEZI</name>
<sequence>MVAGIFKDRVLAAAGKNEHEVEKLQTWTQMRKGRFSLDMDDSVTHLLCTDEQLKNRNRNKRIQEAMQKNKVKDKKIKIKVVHIDWFTFSCTHNKKLRECDYDFKAIKRREDIKLRKRKEEEARIRNAMVGQDWINPDLYRVFSDKHHFRYEIQLFRDTEDEYGAVHEKYELYLFESHAEPRLYWFGAKLYQKKDDGVWRFRAIERTSATCGVFKTEFEHFKNFFEIKTKYRWGDRVLKAGTGEKTDFSYTPPTRGKPVGGILTPGLTYYDKCVKRNIETRLLFADLFGDELPANIQIDVAVTELLNEIIDKACAAHCEDPCDGVYEMRSTEVPAPAERGMPFESDHSEEEVSGGTISAPSDSMSQLSIEDIDDSLGSKQECEMEDATAPSVNEDERWPTNATPSEGLTMQDW</sequence>
<dbReference type="SUPFAM" id="SSF52113">
    <property type="entry name" value="BRCT domain"/>
    <property type="match status" value="1"/>
</dbReference>
<feature type="region of interest" description="Disordered" evidence="1">
    <location>
        <begin position="335"/>
        <end position="412"/>
    </location>
</feature>
<dbReference type="Proteomes" id="UP001243330">
    <property type="component" value="Unassembled WGS sequence"/>
</dbReference>
<protein>
    <submittedName>
        <fullName evidence="3">Brct domain-containing protein</fullName>
    </submittedName>
</protein>
<dbReference type="EMBL" id="JAQOWY010000163">
    <property type="protein sequence ID" value="KAK1848722.1"/>
    <property type="molecule type" value="Genomic_DNA"/>
</dbReference>
<dbReference type="CDD" id="cd00027">
    <property type="entry name" value="BRCT"/>
    <property type="match status" value="1"/>
</dbReference>
<proteinExistence type="predicted"/>